<evidence type="ECO:0008006" key="7">
    <source>
        <dbReference type="Google" id="ProtNLM"/>
    </source>
</evidence>
<name>A0A022WC50_TRIRU</name>
<feature type="transmembrane region" description="Helical" evidence="5">
    <location>
        <begin position="202"/>
        <end position="223"/>
    </location>
</feature>
<dbReference type="HOGENOM" id="CLU_1019410_0_0_1"/>
<evidence type="ECO:0000256" key="3">
    <source>
        <dbReference type="ARBA" id="ARBA00023136"/>
    </source>
</evidence>
<reference evidence="6" key="1">
    <citation type="submission" date="2014-02" db="EMBL/GenBank/DDBJ databases">
        <title>The Genome Sequence of Trichophyton rubrum (morphotype fischeri) CBS 288.86.</title>
        <authorList>
            <consortium name="The Broad Institute Genomics Platform"/>
            <person name="Cuomo C.A."/>
            <person name="White T.C."/>
            <person name="Graser Y."/>
            <person name="Martinez-Rossi N."/>
            <person name="Heitman J."/>
            <person name="Young S.K."/>
            <person name="Zeng Q."/>
            <person name="Gargeya S."/>
            <person name="Abouelleil A."/>
            <person name="Alvarado L."/>
            <person name="Chapman S.B."/>
            <person name="Gainer-Dewar J."/>
            <person name="Goldberg J."/>
            <person name="Griggs A."/>
            <person name="Gujja S."/>
            <person name="Hansen M."/>
            <person name="Howarth C."/>
            <person name="Imamovic A."/>
            <person name="Larimer J."/>
            <person name="Martinez D."/>
            <person name="Murphy C."/>
            <person name="Pearson M.D."/>
            <person name="Persinoti G."/>
            <person name="Poon T."/>
            <person name="Priest M."/>
            <person name="Roberts A.D."/>
            <person name="Saif S."/>
            <person name="Shea T.D."/>
            <person name="Sykes S.N."/>
            <person name="Wortman J."/>
            <person name="Nusbaum C."/>
            <person name="Birren B."/>
        </authorList>
    </citation>
    <scope>NUCLEOTIDE SEQUENCE [LARGE SCALE GENOMIC DNA]</scope>
    <source>
        <strain evidence="6">CBS 288.86</strain>
    </source>
</reference>
<keyword evidence="1 5" id="KW-0812">Transmembrane</keyword>
<dbReference type="OrthoDB" id="5393181at2759"/>
<feature type="compositionally biased region" description="Low complexity" evidence="4">
    <location>
        <begin position="138"/>
        <end position="147"/>
    </location>
</feature>
<evidence type="ECO:0000313" key="6">
    <source>
        <dbReference type="EMBL" id="EZF55942.1"/>
    </source>
</evidence>
<accession>A0A022WC50</accession>
<dbReference type="PANTHER" id="PTHR28263">
    <property type="entry name" value="GOLGI TO ER TRAFFIC PROTEIN 2"/>
    <property type="match status" value="1"/>
</dbReference>
<evidence type="ECO:0000256" key="4">
    <source>
        <dbReference type="SAM" id="MobiDB-lite"/>
    </source>
</evidence>
<dbReference type="Pfam" id="PF08690">
    <property type="entry name" value="GET2"/>
    <property type="match status" value="1"/>
</dbReference>
<feature type="region of interest" description="Disordered" evidence="4">
    <location>
        <begin position="110"/>
        <end position="155"/>
    </location>
</feature>
<protein>
    <recommendedName>
        <fullName evidence="7">Golgi to ER traffic protein 2</fullName>
    </recommendedName>
</protein>
<dbReference type="GO" id="GO:0006890">
    <property type="term" value="P:retrograde vesicle-mediated transport, Golgi to endoplasmic reticulum"/>
    <property type="evidence" value="ECO:0007669"/>
    <property type="project" value="TreeGrafter"/>
</dbReference>
<sequence>MAEVEETKTQRAARLRREKRAAKIAATGNARLDKITGISGRSMSFREDSPSARNTPSPPRYASPPAQSPPRQQPPLGTSTGLGMPPNTGDSSPQSIKEKEEYIRALLRSQQPPPSAGDNADPTTKLLSNLLGMPPPGAGMTTPGGTPSFQPTTGDAPELSPNEIASALGISPSMANIFLQAKAGPVSPSAQRNNSIWKAAHIVFATATSLYFLVLLQSTINLYGGGDRLPPPATVQNPFLILIMGELLLIGAREIFMNNDGNGAGNGVIGVLKTSRRVLSDILRDGKVMIFILGIGSLWMNNWGKVKTEQD</sequence>
<feature type="compositionally biased region" description="Pro residues" evidence="4">
    <location>
        <begin position="56"/>
        <end position="73"/>
    </location>
</feature>
<dbReference type="InterPro" id="IPR028143">
    <property type="entry name" value="Get2/sif1"/>
</dbReference>
<dbReference type="EMBL" id="KK207732">
    <property type="protein sequence ID" value="EZF55942.1"/>
    <property type="molecule type" value="Genomic_DNA"/>
</dbReference>
<dbReference type="Proteomes" id="UP000023758">
    <property type="component" value="Unassembled WGS sequence"/>
</dbReference>
<evidence type="ECO:0000256" key="1">
    <source>
        <dbReference type="ARBA" id="ARBA00022692"/>
    </source>
</evidence>
<proteinExistence type="predicted"/>
<feature type="transmembrane region" description="Helical" evidence="5">
    <location>
        <begin position="235"/>
        <end position="252"/>
    </location>
</feature>
<organism evidence="6">
    <name type="scientific">Trichophyton rubrum CBS 288.86</name>
    <dbReference type="NCBI Taxonomy" id="1215330"/>
    <lineage>
        <taxon>Eukaryota</taxon>
        <taxon>Fungi</taxon>
        <taxon>Dikarya</taxon>
        <taxon>Ascomycota</taxon>
        <taxon>Pezizomycotina</taxon>
        <taxon>Eurotiomycetes</taxon>
        <taxon>Eurotiomycetidae</taxon>
        <taxon>Onygenales</taxon>
        <taxon>Arthrodermataceae</taxon>
        <taxon>Trichophyton</taxon>
    </lineage>
</organism>
<evidence type="ECO:0000256" key="2">
    <source>
        <dbReference type="ARBA" id="ARBA00022989"/>
    </source>
</evidence>
<keyword evidence="2 5" id="KW-1133">Transmembrane helix</keyword>
<dbReference type="AlphaFoldDB" id="A0A022WC50"/>
<gene>
    <name evidence="6" type="ORF">H103_01571</name>
</gene>
<evidence type="ECO:0000256" key="5">
    <source>
        <dbReference type="SAM" id="Phobius"/>
    </source>
</evidence>
<keyword evidence="3 5" id="KW-0472">Membrane</keyword>
<feature type="region of interest" description="Disordered" evidence="4">
    <location>
        <begin position="1"/>
        <end position="95"/>
    </location>
</feature>
<feature type="compositionally biased region" description="Basic residues" evidence="4">
    <location>
        <begin position="11"/>
        <end position="22"/>
    </location>
</feature>
<dbReference type="PANTHER" id="PTHR28263:SF1">
    <property type="entry name" value="GOLGI TO ER TRAFFIC PROTEIN 2"/>
    <property type="match status" value="1"/>
</dbReference>